<dbReference type="InterPro" id="IPR002881">
    <property type="entry name" value="DUF58"/>
</dbReference>
<proteinExistence type="predicted"/>
<feature type="compositionally biased region" description="Polar residues" evidence="1">
    <location>
        <begin position="1"/>
        <end position="12"/>
    </location>
</feature>
<organism evidence="3">
    <name type="scientific">hydrothermal vent metagenome</name>
    <dbReference type="NCBI Taxonomy" id="652676"/>
    <lineage>
        <taxon>unclassified sequences</taxon>
        <taxon>metagenomes</taxon>
        <taxon>ecological metagenomes</taxon>
    </lineage>
</organism>
<evidence type="ECO:0000259" key="2">
    <source>
        <dbReference type="Pfam" id="PF01882"/>
    </source>
</evidence>
<gene>
    <name evidence="3" type="ORF">MNBD_GAMMA11-2809</name>
</gene>
<dbReference type="PANTHER" id="PTHR33608">
    <property type="entry name" value="BLL2464 PROTEIN"/>
    <property type="match status" value="1"/>
</dbReference>
<dbReference type="PANTHER" id="PTHR33608:SF12">
    <property type="entry name" value="DUF58 DOMAIN-CONTAINING PROTEIN"/>
    <property type="match status" value="1"/>
</dbReference>
<protein>
    <recommendedName>
        <fullName evidence="2">DUF58 domain-containing protein</fullName>
    </recommendedName>
</protein>
<sequence length="343" mass="38682">MQSIMQTQNATATHPHADTPGDDAVRINQSTLIALNRDARQLPLKSASIRAQFNGQYLSSFKGRGMEFDEARPYQPGDDIRAMDWRVTARTGKAHSKVFREERERPVLLWVDYRQPMFFGTQQHFKSVLAAKIAALLAWSTAHHGDRLGGLIFSSQADSNAHIELRPSRGKSASLHFIKQLAQHPAWNTQNNTSEAIAAENEPLSHASSATQSLSRLQRVSKPGSLIFLISDFRNMDDKAWSGLTQLGRHSDVVLISIHDPLESQLPPAGIYKISDGAREINLNTYNKRQRQQYHQRYEMQQSQLQSRCRKQGMQYINVSTADDYLYVLQQGLGLASGTKRKK</sequence>
<reference evidence="3" key="1">
    <citation type="submission" date="2018-06" db="EMBL/GenBank/DDBJ databases">
        <authorList>
            <person name="Zhirakovskaya E."/>
        </authorList>
    </citation>
    <scope>NUCLEOTIDE SEQUENCE</scope>
</reference>
<feature type="domain" description="DUF58" evidence="2">
    <location>
        <begin position="70"/>
        <end position="302"/>
    </location>
</feature>
<name>A0A3B0WZE5_9ZZZZ</name>
<dbReference type="EMBL" id="UOFG01000133">
    <property type="protein sequence ID" value="VAW60911.1"/>
    <property type="molecule type" value="Genomic_DNA"/>
</dbReference>
<evidence type="ECO:0000256" key="1">
    <source>
        <dbReference type="SAM" id="MobiDB-lite"/>
    </source>
</evidence>
<dbReference type="AlphaFoldDB" id="A0A3B0WZE5"/>
<feature type="region of interest" description="Disordered" evidence="1">
    <location>
        <begin position="1"/>
        <end position="22"/>
    </location>
</feature>
<evidence type="ECO:0000313" key="3">
    <source>
        <dbReference type="EMBL" id="VAW60911.1"/>
    </source>
</evidence>
<accession>A0A3B0WZE5</accession>
<dbReference type="Pfam" id="PF01882">
    <property type="entry name" value="DUF58"/>
    <property type="match status" value="1"/>
</dbReference>